<keyword evidence="2" id="KW-0472">Membrane</keyword>
<evidence type="ECO:0000256" key="2">
    <source>
        <dbReference type="SAM" id="Phobius"/>
    </source>
</evidence>
<keyword evidence="2" id="KW-1133">Transmembrane helix</keyword>
<keyword evidence="4" id="KW-1185">Reference proteome</keyword>
<evidence type="ECO:0000256" key="1">
    <source>
        <dbReference type="SAM" id="MobiDB-lite"/>
    </source>
</evidence>
<feature type="compositionally biased region" description="Gly residues" evidence="1">
    <location>
        <begin position="299"/>
        <end position="344"/>
    </location>
</feature>
<dbReference type="AlphaFoldDB" id="A0A7W3J7Z5"/>
<keyword evidence="2" id="KW-0812">Transmembrane</keyword>
<accession>A0A7W3J7Z5</accession>
<feature type="compositionally biased region" description="Low complexity" evidence="1">
    <location>
        <begin position="230"/>
        <end position="276"/>
    </location>
</feature>
<feature type="region of interest" description="Disordered" evidence="1">
    <location>
        <begin position="174"/>
        <end position="344"/>
    </location>
</feature>
<organism evidence="3 4">
    <name type="scientific">Promicromonospora sukumoe</name>
    <dbReference type="NCBI Taxonomy" id="88382"/>
    <lineage>
        <taxon>Bacteria</taxon>
        <taxon>Bacillati</taxon>
        <taxon>Actinomycetota</taxon>
        <taxon>Actinomycetes</taxon>
        <taxon>Micrococcales</taxon>
        <taxon>Promicromonosporaceae</taxon>
        <taxon>Promicromonospora</taxon>
    </lineage>
</organism>
<sequence>MNSDPGFRAARKAGARGTFGMVFPLLFLGFLVFFAGSFASDDGSGAPTAYVVVAWVAAVIVLLIFVRGARRWARNRAAWSRAARGAVSLTLRGEAVAAERTVSGRPMRTVVVEHRGKRQYLHLLFAPGAKAKIPGPGWVTVEFFAGDDAEGPARLTLADGRTLWAFSSSLGAAVAQPRSRARRSTDATPVGADDGGLMVPAAVVPGLDDDHGRGDDRPGDPDPSPSPTENGGSSNTGSSNTGSSDTGSSSSGSSSAGSSSAGASTAAASGAAASSAVWAGGDGWTGGSSWGGDPTWSGSDGGSGGGGAGGSDGGGGGWFSGGGDSGGWGGGDSGGGGGDSGGGS</sequence>
<reference evidence="3 4" key="1">
    <citation type="submission" date="2020-07" db="EMBL/GenBank/DDBJ databases">
        <title>Sequencing the genomes of 1000 actinobacteria strains.</title>
        <authorList>
            <person name="Klenk H.-P."/>
        </authorList>
    </citation>
    <scope>NUCLEOTIDE SEQUENCE [LARGE SCALE GENOMIC DNA]</scope>
    <source>
        <strain evidence="3 4">DSM 44121</strain>
    </source>
</reference>
<proteinExistence type="predicted"/>
<evidence type="ECO:0000313" key="4">
    <source>
        <dbReference type="Proteomes" id="UP000540568"/>
    </source>
</evidence>
<name>A0A7W3J7Z5_9MICO</name>
<comment type="caution">
    <text evidence="3">The sequence shown here is derived from an EMBL/GenBank/DDBJ whole genome shotgun (WGS) entry which is preliminary data.</text>
</comment>
<dbReference type="Proteomes" id="UP000540568">
    <property type="component" value="Unassembled WGS sequence"/>
</dbReference>
<dbReference type="RefSeq" id="WP_182615662.1">
    <property type="nucleotide sequence ID" value="NZ_BAAATF010000006.1"/>
</dbReference>
<gene>
    <name evidence="3" type="ORF">FHX71_001888</name>
</gene>
<protein>
    <submittedName>
        <fullName evidence="3">Putative membrane protein YgcG</fullName>
    </submittedName>
</protein>
<dbReference type="EMBL" id="JACGWV010000001">
    <property type="protein sequence ID" value="MBA8807946.1"/>
    <property type="molecule type" value="Genomic_DNA"/>
</dbReference>
<feature type="transmembrane region" description="Helical" evidence="2">
    <location>
        <begin position="49"/>
        <end position="66"/>
    </location>
</feature>
<evidence type="ECO:0000313" key="3">
    <source>
        <dbReference type="EMBL" id="MBA8807946.1"/>
    </source>
</evidence>
<feature type="compositionally biased region" description="Basic and acidic residues" evidence="1">
    <location>
        <begin position="208"/>
        <end position="220"/>
    </location>
</feature>
<feature type="compositionally biased region" description="Gly residues" evidence="1">
    <location>
        <begin position="280"/>
        <end position="290"/>
    </location>
</feature>